<sequence>RGAGPGEGAVLVIANTARQAKSLVWEHCSCFNVEDWIDQSAILIRNNKGILALADQEKLRANVPHVIDNPEGCIKCECWGIPLSESGLCEICSEWEDVE</sequence>
<dbReference type="EMBL" id="LAZR01027476">
    <property type="protein sequence ID" value="KKL65622.1"/>
    <property type="molecule type" value="Genomic_DNA"/>
</dbReference>
<organism evidence="1">
    <name type="scientific">marine sediment metagenome</name>
    <dbReference type="NCBI Taxonomy" id="412755"/>
    <lineage>
        <taxon>unclassified sequences</taxon>
        <taxon>metagenomes</taxon>
        <taxon>ecological metagenomes</taxon>
    </lineage>
</organism>
<comment type="caution">
    <text evidence="1">The sequence shown here is derived from an EMBL/GenBank/DDBJ whole genome shotgun (WGS) entry which is preliminary data.</text>
</comment>
<proteinExistence type="predicted"/>
<reference evidence="1" key="1">
    <citation type="journal article" date="2015" name="Nature">
        <title>Complex archaea that bridge the gap between prokaryotes and eukaryotes.</title>
        <authorList>
            <person name="Spang A."/>
            <person name="Saw J.H."/>
            <person name="Jorgensen S.L."/>
            <person name="Zaremba-Niedzwiedzka K."/>
            <person name="Martijn J."/>
            <person name="Lind A.E."/>
            <person name="van Eijk R."/>
            <person name="Schleper C."/>
            <person name="Guy L."/>
            <person name="Ettema T.J."/>
        </authorList>
    </citation>
    <scope>NUCLEOTIDE SEQUENCE</scope>
</reference>
<protein>
    <submittedName>
        <fullName evidence="1">Uncharacterized protein</fullName>
    </submittedName>
</protein>
<name>A0A0F9GRB1_9ZZZZ</name>
<gene>
    <name evidence="1" type="ORF">LCGC14_2153170</name>
</gene>
<accession>A0A0F9GRB1</accession>
<evidence type="ECO:0000313" key="1">
    <source>
        <dbReference type="EMBL" id="KKL65622.1"/>
    </source>
</evidence>
<feature type="non-terminal residue" evidence="1">
    <location>
        <position position="1"/>
    </location>
</feature>
<dbReference type="AlphaFoldDB" id="A0A0F9GRB1"/>